<dbReference type="PRINTS" id="PR00119">
    <property type="entry name" value="CATATPASE"/>
</dbReference>
<keyword evidence="5 13" id="KW-0479">Metal-binding</keyword>
<reference evidence="15 16" key="1">
    <citation type="submission" date="2018-06" db="EMBL/GenBank/DDBJ databases">
        <authorList>
            <consortium name="Pathogen Informatics"/>
            <person name="Doyle S."/>
        </authorList>
    </citation>
    <scope>NUCLEOTIDE SEQUENCE [LARGE SCALE GENOMIC DNA]</scope>
    <source>
        <strain evidence="15 16">NCTC12020</strain>
    </source>
</reference>
<dbReference type="Gene3D" id="3.40.50.1000">
    <property type="entry name" value="HAD superfamily/HAD-like"/>
    <property type="match status" value="1"/>
</dbReference>
<comment type="catalytic activity">
    <reaction evidence="12">
        <text>Cd(2+)(in) + ATP + H2O = Cd(2+)(out) + ADP + phosphate + H(+)</text>
        <dbReference type="Rhea" id="RHEA:12132"/>
        <dbReference type="ChEBI" id="CHEBI:15377"/>
        <dbReference type="ChEBI" id="CHEBI:15378"/>
        <dbReference type="ChEBI" id="CHEBI:30616"/>
        <dbReference type="ChEBI" id="CHEBI:43474"/>
        <dbReference type="ChEBI" id="CHEBI:48775"/>
        <dbReference type="ChEBI" id="CHEBI:456216"/>
        <dbReference type="EC" id="7.2.2.21"/>
    </reaction>
</comment>
<dbReference type="SUPFAM" id="SSF81665">
    <property type="entry name" value="Calcium ATPase, transmembrane domain M"/>
    <property type="match status" value="1"/>
</dbReference>
<evidence type="ECO:0000256" key="8">
    <source>
        <dbReference type="ARBA" id="ARBA00022967"/>
    </source>
</evidence>
<dbReference type="CDD" id="cd00371">
    <property type="entry name" value="HMA"/>
    <property type="match status" value="1"/>
</dbReference>
<evidence type="ECO:0000256" key="13">
    <source>
        <dbReference type="RuleBase" id="RU362081"/>
    </source>
</evidence>
<dbReference type="RefSeq" id="WP_115310463.1">
    <property type="nucleotide sequence ID" value="NZ_UHIO01000001.1"/>
</dbReference>
<dbReference type="InterPro" id="IPR001757">
    <property type="entry name" value="P_typ_ATPase"/>
</dbReference>
<evidence type="ECO:0000256" key="4">
    <source>
        <dbReference type="ARBA" id="ARBA00022692"/>
    </source>
</evidence>
<dbReference type="SUPFAM" id="SSF56784">
    <property type="entry name" value="HAD-like"/>
    <property type="match status" value="1"/>
</dbReference>
<evidence type="ECO:0000256" key="7">
    <source>
        <dbReference type="ARBA" id="ARBA00022840"/>
    </source>
</evidence>
<dbReference type="GO" id="GO:0016887">
    <property type="term" value="F:ATP hydrolysis activity"/>
    <property type="evidence" value="ECO:0007669"/>
    <property type="project" value="InterPro"/>
</dbReference>
<gene>
    <name evidence="15" type="primary">ziaA</name>
    <name evidence="15" type="ORF">NCTC12020_01311</name>
</gene>
<dbReference type="NCBIfam" id="TIGR01512">
    <property type="entry name" value="ATPase-IB2_Cd"/>
    <property type="match status" value="1"/>
</dbReference>
<evidence type="ECO:0000256" key="5">
    <source>
        <dbReference type="ARBA" id="ARBA00022723"/>
    </source>
</evidence>
<evidence type="ECO:0000313" key="16">
    <source>
        <dbReference type="Proteomes" id="UP000255367"/>
    </source>
</evidence>
<evidence type="ECO:0000256" key="9">
    <source>
        <dbReference type="ARBA" id="ARBA00022989"/>
    </source>
</evidence>
<dbReference type="InterPro" id="IPR006121">
    <property type="entry name" value="HMA_dom"/>
</dbReference>
<evidence type="ECO:0000256" key="3">
    <source>
        <dbReference type="ARBA" id="ARBA00022539"/>
    </source>
</evidence>
<evidence type="ECO:0000256" key="6">
    <source>
        <dbReference type="ARBA" id="ARBA00022741"/>
    </source>
</evidence>
<dbReference type="OrthoDB" id="9813266at2"/>
<keyword evidence="3" id="KW-0104">Cadmium</keyword>
<keyword evidence="13" id="KW-1003">Cell membrane</keyword>
<keyword evidence="7 13" id="KW-0067">ATP-binding</keyword>
<dbReference type="PANTHER" id="PTHR48085">
    <property type="entry name" value="CADMIUM/ZINC-TRANSPORTING ATPASE HMA2-RELATED"/>
    <property type="match status" value="1"/>
</dbReference>
<dbReference type="GO" id="GO:0008551">
    <property type="term" value="F:P-type cadmium transporter activity"/>
    <property type="evidence" value="ECO:0007669"/>
    <property type="project" value="UniProtKB-EC"/>
</dbReference>
<dbReference type="Gene3D" id="3.40.1110.10">
    <property type="entry name" value="Calcium-transporting ATPase, cytoplasmic domain N"/>
    <property type="match status" value="1"/>
</dbReference>
<dbReference type="SFLD" id="SFLDF00027">
    <property type="entry name" value="p-type_atpase"/>
    <property type="match status" value="1"/>
</dbReference>
<evidence type="ECO:0000313" key="15">
    <source>
        <dbReference type="EMBL" id="SUP43734.1"/>
    </source>
</evidence>
<dbReference type="GO" id="GO:0005886">
    <property type="term" value="C:plasma membrane"/>
    <property type="evidence" value="ECO:0007669"/>
    <property type="project" value="UniProtKB-SubCell"/>
</dbReference>
<dbReference type="AlphaFoldDB" id="A0A380NLI6"/>
<dbReference type="GO" id="GO:0046872">
    <property type="term" value="F:metal ion binding"/>
    <property type="evidence" value="ECO:0007669"/>
    <property type="project" value="UniProtKB-KW"/>
</dbReference>
<keyword evidence="10 13" id="KW-0472">Membrane</keyword>
<dbReference type="InterPro" id="IPR036163">
    <property type="entry name" value="HMA_dom_sf"/>
</dbReference>
<dbReference type="NCBIfam" id="TIGR01494">
    <property type="entry name" value="ATPase_P-type"/>
    <property type="match status" value="1"/>
</dbReference>
<keyword evidence="4 13" id="KW-0812">Transmembrane</keyword>
<dbReference type="InterPro" id="IPR023299">
    <property type="entry name" value="ATPase_P-typ_cyto_dom_N"/>
</dbReference>
<comment type="similarity">
    <text evidence="2 13">Belongs to the cation transport ATPase (P-type) (TC 3.A.3) family. Type IB subfamily.</text>
</comment>
<evidence type="ECO:0000256" key="10">
    <source>
        <dbReference type="ARBA" id="ARBA00023136"/>
    </source>
</evidence>
<dbReference type="GO" id="GO:0005524">
    <property type="term" value="F:ATP binding"/>
    <property type="evidence" value="ECO:0007669"/>
    <property type="project" value="UniProtKB-UniRule"/>
</dbReference>
<comment type="subcellular location">
    <subcellularLocation>
        <location evidence="13">Cell membrane</location>
    </subcellularLocation>
    <subcellularLocation>
        <location evidence="1">Membrane</location>
        <topology evidence="1">Multi-pass membrane protein</topology>
    </subcellularLocation>
</comment>
<dbReference type="InterPro" id="IPR008250">
    <property type="entry name" value="ATPase_P-typ_transduc_dom_A_sf"/>
</dbReference>
<dbReference type="SFLD" id="SFLDG00002">
    <property type="entry name" value="C1.7:_P-type_atpase_like"/>
    <property type="match status" value="1"/>
</dbReference>
<dbReference type="EC" id="7.2.2.21" evidence="11"/>
<dbReference type="PROSITE" id="PS50846">
    <property type="entry name" value="HMA_2"/>
    <property type="match status" value="1"/>
</dbReference>
<feature type="transmembrane region" description="Helical" evidence="13">
    <location>
        <begin position="647"/>
        <end position="668"/>
    </location>
</feature>
<feature type="transmembrane region" description="Helical" evidence="13">
    <location>
        <begin position="344"/>
        <end position="370"/>
    </location>
</feature>
<dbReference type="PRINTS" id="PR00941">
    <property type="entry name" value="CDATPASE"/>
</dbReference>
<accession>A0A380NLI6</accession>
<dbReference type="PROSITE" id="PS00154">
    <property type="entry name" value="ATPASE_E1_E2"/>
    <property type="match status" value="1"/>
</dbReference>
<dbReference type="InterPro" id="IPR023214">
    <property type="entry name" value="HAD_sf"/>
</dbReference>
<dbReference type="InterPro" id="IPR059000">
    <property type="entry name" value="ATPase_P-type_domA"/>
</dbReference>
<dbReference type="InterPro" id="IPR018303">
    <property type="entry name" value="ATPase_P-typ_P_site"/>
</dbReference>
<dbReference type="PANTHER" id="PTHR48085:SF5">
    <property type="entry name" value="CADMIUM_ZINC-TRANSPORTING ATPASE HMA4-RELATED"/>
    <property type="match status" value="1"/>
</dbReference>
<dbReference type="Gene3D" id="2.70.150.10">
    <property type="entry name" value="Calcium-transporting ATPase, cytoplasmic transduction domain A"/>
    <property type="match status" value="1"/>
</dbReference>
<dbReference type="InterPro" id="IPR036412">
    <property type="entry name" value="HAD-like_sf"/>
</dbReference>
<dbReference type="Pfam" id="PF00403">
    <property type="entry name" value="HMA"/>
    <property type="match status" value="1"/>
</dbReference>
<dbReference type="Gene3D" id="3.30.70.100">
    <property type="match status" value="1"/>
</dbReference>
<dbReference type="Pfam" id="PF00122">
    <property type="entry name" value="E1-E2_ATPase"/>
    <property type="match status" value="1"/>
</dbReference>
<dbReference type="InterPro" id="IPR051014">
    <property type="entry name" value="Cation_Transport_ATPase_IB"/>
</dbReference>
<feature type="transmembrane region" description="Helical" evidence="13">
    <location>
        <begin position="149"/>
        <end position="175"/>
    </location>
</feature>
<dbReference type="NCBIfam" id="TIGR01525">
    <property type="entry name" value="ATPase-IB_hvy"/>
    <property type="match status" value="1"/>
</dbReference>
<dbReference type="InterPro" id="IPR044492">
    <property type="entry name" value="P_typ_ATPase_HD_dom"/>
</dbReference>
<feature type="transmembrane region" description="Helical" evidence="13">
    <location>
        <begin position="92"/>
        <end position="109"/>
    </location>
</feature>
<evidence type="ECO:0000256" key="11">
    <source>
        <dbReference type="ARBA" id="ARBA00039103"/>
    </source>
</evidence>
<feature type="transmembrane region" description="Helical" evidence="13">
    <location>
        <begin position="316"/>
        <end position="338"/>
    </location>
</feature>
<dbReference type="EMBL" id="UHIO01000001">
    <property type="protein sequence ID" value="SUP43734.1"/>
    <property type="molecule type" value="Genomic_DNA"/>
</dbReference>
<dbReference type="InterPro" id="IPR027256">
    <property type="entry name" value="P-typ_ATPase_IB"/>
</dbReference>
<feature type="transmembrane region" description="Helical" evidence="13">
    <location>
        <begin position="674"/>
        <end position="696"/>
    </location>
</feature>
<dbReference type="SUPFAM" id="SSF81653">
    <property type="entry name" value="Calcium ATPase, transduction domain A"/>
    <property type="match status" value="1"/>
</dbReference>
<keyword evidence="6 13" id="KW-0547">Nucleotide-binding</keyword>
<keyword evidence="15" id="KW-0378">Hydrolase</keyword>
<dbReference type="Proteomes" id="UP000255367">
    <property type="component" value="Unassembled WGS sequence"/>
</dbReference>
<proteinExistence type="inferred from homology"/>
<keyword evidence="16" id="KW-1185">Reference proteome</keyword>
<dbReference type="InterPro" id="IPR023298">
    <property type="entry name" value="ATPase_P-typ_TM_dom_sf"/>
</dbReference>
<name>A0A380NLI6_9FIRM</name>
<feature type="transmembrane region" description="Helical" evidence="13">
    <location>
        <begin position="116"/>
        <end position="137"/>
    </location>
</feature>
<evidence type="ECO:0000259" key="14">
    <source>
        <dbReference type="PROSITE" id="PS50846"/>
    </source>
</evidence>
<sequence length="698" mass="74529">MERILLLKNLTCANCAAKIEDRIKKLETVSAASFSIGTGQLRITSTVPDTTALVSEIQGICDAVEDGVEVQVYQRKAKGEQAHDHAHDHGGSIIPIIIGAIVMLIDILVDGIPKSIEWGILVATYLLLGWSILWTAIKNIVSGQIFDENFLMSVATLGALFIGETSEAVGVMLFYRIGTYFEEKATKRSRSAIMEAIDMRPEQVRVVDAQGQTGLVNPEDVRIGQTIEVLAGERIPLDGTVMEGTTRIDTAPVTGEPVPAQAGPGTEILSGCINQSGRILMRVDKELKDSMVTRILDAVENAAATKPKLDRFITRFARVYTPIVVVLAVLVAVIPSLITGNWSYWIYTALTFLVISCPCALVLSVPLAFFSGIGRGSRVGILFKGGLSMEALTKVKAIAMDKTGTITTGEFAVQSIDSADGFDELSVLSHATALEVRSTHPVAVSIANEARKRNMFIASVEELAELSGRGMTGIVKGDTVAVGNRRLMEELQITGYPTESTAYGSEVLVAINGQYAGSILISDKLKTDTKEAILALTKRGLATIMLTGDTKAGADYMAKEAGISAVRAELLPVDKLSVMQELRQEYGSTMFVGDGINDAPVLAGADVGGAMGSGADAAIEAADVVYMRPSISSVVESFNIANNTISIAWQNVVVALGVKILVMILGLFGFANMWVAVFADTGVSILCILNSIRILYKQ</sequence>
<evidence type="ECO:0000256" key="2">
    <source>
        <dbReference type="ARBA" id="ARBA00006024"/>
    </source>
</evidence>
<feature type="domain" description="HMA" evidence="14">
    <location>
        <begin position="1"/>
        <end position="69"/>
    </location>
</feature>
<evidence type="ECO:0000256" key="1">
    <source>
        <dbReference type="ARBA" id="ARBA00004141"/>
    </source>
</evidence>
<dbReference type="PROSITE" id="PS01229">
    <property type="entry name" value="COF_2"/>
    <property type="match status" value="1"/>
</dbReference>
<dbReference type="SFLD" id="SFLDS00003">
    <property type="entry name" value="Haloacid_Dehalogenase"/>
    <property type="match status" value="1"/>
</dbReference>
<evidence type="ECO:0000256" key="12">
    <source>
        <dbReference type="ARBA" id="ARBA00049338"/>
    </source>
</evidence>
<protein>
    <recommendedName>
        <fullName evidence="11">Cd(2+)-exporting ATPase</fullName>
        <ecNumber evidence="11">7.2.2.21</ecNumber>
    </recommendedName>
</protein>
<dbReference type="Pfam" id="PF00702">
    <property type="entry name" value="Hydrolase"/>
    <property type="match status" value="1"/>
</dbReference>
<organism evidence="15 16">
    <name type="scientific">Veillonella criceti</name>
    <dbReference type="NCBI Taxonomy" id="103891"/>
    <lineage>
        <taxon>Bacteria</taxon>
        <taxon>Bacillati</taxon>
        <taxon>Bacillota</taxon>
        <taxon>Negativicutes</taxon>
        <taxon>Veillonellales</taxon>
        <taxon>Veillonellaceae</taxon>
        <taxon>Veillonella</taxon>
    </lineage>
</organism>
<dbReference type="SUPFAM" id="SSF55008">
    <property type="entry name" value="HMA, heavy metal-associated domain"/>
    <property type="match status" value="1"/>
</dbReference>
<keyword evidence="8" id="KW-1278">Translocase</keyword>
<keyword evidence="9 13" id="KW-1133">Transmembrane helix</keyword>